<dbReference type="Proteomes" id="UP000824204">
    <property type="component" value="Unassembled WGS sequence"/>
</dbReference>
<protein>
    <submittedName>
        <fullName evidence="1">DUF2357 domain-containing protein</fullName>
    </submittedName>
</protein>
<gene>
    <name evidence="1" type="ORF">H9741_03285</name>
</gene>
<evidence type="ECO:0000313" key="1">
    <source>
        <dbReference type="EMBL" id="HIX07469.1"/>
    </source>
</evidence>
<name>A0A9D1V819_9FIRM</name>
<dbReference type="EMBL" id="DXFX01000043">
    <property type="protein sequence ID" value="HIX07469.1"/>
    <property type="molecule type" value="Genomic_DNA"/>
</dbReference>
<dbReference type="AlphaFoldDB" id="A0A9D1V819"/>
<comment type="caution">
    <text evidence="1">The sequence shown here is derived from an EMBL/GenBank/DDBJ whole genome shotgun (WGS) entry which is preliminary data.</text>
</comment>
<reference evidence="1" key="1">
    <citation type="journal article" date="2021" name="PeerJ">
        <title>Extensive microbial diversity within the chicken gut microbiome revealed by metagenomics and culture.</title>
        <authorList>
            <person name="Gilroy R."/>
            <person name="Ravi A."/>
            <person name="Getino M."/>
            <person name="Pursley I."/>
            <person name="Horton D.L."/>
            <person name="Alikhan N.F."/>
            <person name="Baker D."/>
            <person name="Gharbi K."/>
            <person name="Hall N."/>
            <person name="Watson M."/>
            <person name="Adriaenssens E.M."/>
            <person name="Foster-Nyarko E."/>
            <person name="Jarju S."/>
            <person name="Secka A."/>
            <person name="Antonio M."/>
            <person name="Oren A."/>
            <person name="Chaudhuri R.R."/>
            <person name="La Ragione R."/>
            <person name="Hildebrand F."/>
            <person name="Pallen M.J."/>
        </authorList>
    </citation>
    <scope>NUCLEOTIDE SEQUENCE</scope>
    <source>
        <strain evidence="1">811</strain>
    </source>
</reference>
<accession>A0A9D1V819</accession>
<sequence length="445" mass="50981">MSVASLQKFYEQFSKRENASVMQIVQEEREGKFFFYISSPEKFDTSLLIACLEKYLPFLTNVVQSPYVILKSEYELVRTERAGNMTPQAIRKTVRDTTLWKKHGEKMRPEYVYSATNEDEYATYENRVVRTLIDKAVRFLDLPAECAREGVKNLYEAYFQSSSLNKLDLVRLFDEDLFKDSNPESFTDYSKLYQLRGKLTQLRNSHFYKILSRAPAFTGVPEATNLFVHNPDYNGCFKLWRSLDEFYAGLSLLSSAQQRSVYSAFVTLAMISCYVRLGFAPVRDVPVGNTDKNFSLKDFCLKNEDFNVVLNADEEKITVLVQCAKARSQQTTVIRLRTDLSEEDVSDNAFTVSLHRTEYSDRAVCVTPGNKNSLKDLEALVRCSVLTFGADKSIYDKVCLVCGSNLLEDKGRAFRCPDCGAVYTFLGKDKVWLNQFNALSDMEKK</sequence>
<evidence type="ECO:0000313" key="2">
    <source>
        <dbReference type="Proteomes" id="UP000824204"/>
    </source>
</evidence>
<proteinExistence type="predicted"/>
<reference evidence="1" key="2">
    <citation type="submission" date="2021-04" db="EMBL/GenBank/DDBJ databases">
        <authorList>
            <person name="Gilroy R."/>
        </authorList>
    </citation>
    <scope>NUCLEOTIDE SEQUENCE</scope>
    <source>
        <strain evidence="1">811</strain>
    </source>
</reference>
<organism evidence="1 2">
    <name type="scientific">Candidatus Borkfalkia faecipullorum</name>
    <dbReference type="NCBI Taxonomy" id="2838510"/>
    <lineage>
        <taxon>Bacteria</taxon>
        <taxon>Bacillati</taxon>
        <taxon>Bacillota</taxon>
        <taxon>Clostridia</taxon>
        <taxon>Christensenellales</taxon>
        <taxon>Christensenellaceae</taxon>
        <taxon>Candidatus Borkfalkia</taxon>
    </lineage>
</organism>